<feature type="transmembrane region" description="Helical" evidence="1">
    <location>
        <begin position="213"/>
        <end position="236"/>
    </location>
</feature>
<keyword evidence="3" id="KW-1185">Reference proteome</keyword>
<keyword evidence="1" id="KW-0812">Transmembrane</keyword>
<gene>
    <name evidence="2" type="ORF">FA15DRAFT_641244</name>
</gene>
<keyword evidence="1" id="KW-0472">Membrane</keyword>
<organism evidence="2 3">
    <name type="scientific">Coprinopsis marcescibilis</name>
    <name type="common">Agaric fungus</name>
    <name type="synonym">Psathyrella marcescibilis</name>
    <dbReference type="NCBI Taxonomy" id="230819"/>
    <lineage>
        <taxon>Eukaryota</taxon>
        <taxon>Fungi</taxon>
        <taxon>Dikarya</taxon>
        <taxon>Basidiomycota</taxon>
        <taxon>Agaricomycotina</taxon>
        <taxon>Agaricomycetes</taxon>
        <taxon>Agaricomycetidae</taxon>
        <taxon>Agaricales</taxon>
        <taxon>Agaricineae</taxon>
        <taxon>Psathyrellaceae</taxon>
        <taxon>Coprinopsis</taxon>
    </lineage>
</organism>
<evidence type="ECO:0000256" key="1">
    <source>
        <dbReference type="SAM" id="Phobius"/>
    </source>
</evidence>
<reference evidence="2 3" key="1">
    <citation type="journal article" date="2019" name="Nat. Ecol. Evol.">
        <title>Megaphylogeny resolves global patterns of mushroom evolution.</title>
        <authorList>
            <person name="Varga T."/>
            <person name="Krizsan K."/>
            <person name="Foldi C."/>
            <person name="Dima B."/>
            <person name="Sanchez-Garcia M."/>
            <person name="Sanchez-Ramirez S."/>
            <person name="Szollosi G.J."/>
            <person name="Szarkandi J.G."/>
            <person name="Papp V."/>
            <person name="Albert L."/>
            <person name="Andreopoulos W."/>
            <person name="Angelini C."/>
            <person name="Antonin V."/>
            <person name="Barry K.W."/>
            <person name="Bougher N.L."/>
            <person name="Buchanan P."/>
            <person name="Buyck B."/>
            <person name="Bense V."/>
            <person name="Catcheside P."/>
            <person name="Chovatia M."/>
            <person name="Cooper J."/>
            <person name="Damon W."/>
            <person name="Desjardin D."/>
            <person name="Finy P."/>
            <person name="Geml J."/>
            <person name="Haridas S."/>
            <person name="Hughes K."/>
            <person name="Justo A."/>
            <person name="Karasinski D."/>
            <person name="Kautmanova I."/>
            <person name="Kiss B."/>
            <person name="Kocsube S."/>
            <person name="Kotiranta H."/>
            <person name="LaButti K.M."/>
            <person name="Lechner B.E."/>
            <person name="Liimatainen K."/>
            <person name="Lipzen A."/>
            <person name="Lukacs Z."/>
            <person name="Mihaltcheva S."/>
            <person name="Morgado L.N."/>
            <person name="Niskanen T."/>
            <person name="Noordeloos M.E."/>
            <person name="Ohm R.A."/>
            <person name="Ortiz-Santana B."/>
            <person name="Ovrebo C."/>
            <person name="Racz N."/>
            <person name="Riley R."/>
            <person name="Savchenko A."/>
            <person name="Shiryaev A."/>
            <person name="Soop K."/>
            <person name="Spirin V."/>
            <person name="Szebenyi C."/>
            <person name="Tomsovsky M."/>
            <person name="Tulloss R.E."/>
            <person name="Uehling J."/>
            <person name="Grigoriev I.V."/>
            <person name="Vagvolgyi C."/>
            <person name="Papp T."/>
            <person name="Martin F.M."/>
            <person name="Miettinen O."/>
            <person name="Hibbett D.S."/>
            <person name="Nagy L.G."/>
        </authorList>
    </citation>
    <scope>NUCLEOTIDE SEQUENCE [LARGE SCALE GENOMIC DNA]</scope>
    <source>
        <strain evidence="2 3">CBS 121175</strain>
    </source>
</reference>
<evidence type="ECO:0000313" key="2">
    <source>
        <dbReference type="EMBL" id="TFK24365.1"/>
    </source>
</evidence>
<protein>
    <submittedName>
        <fullName evidence="2">Uncharacterized protein</fullName>
    </submittedName>
</protein>
<feature type="transmembrane region" description="Helical" evidence="1">
    <location>
        <begin position="105"/>
        <end position="125"/>
    </location>
</feature>
<dbReference type="STRING" id="230819.A0A5C3KVW2"/>
<evidence type="ECO:0000313" key="3">
    <source>
        <dbReference type="Proteomes" id="UP000307440"/>
    </source>
</evidence>
<feature type="transmembrane region" description="Helical" evidence="1">
    <location>
        <begin position="69"/>
        <end position="93"/>
    </location>
</feature>
<accession>A0A5C3KVW2</accession>
<name>A0A5C3KVW2_COPMA</name>
<dbReference type="Proteomes" id="UP000307440">
    <property type="component" value="Unassembled WGS sequence"/>
</dbReference>
<dbReference type="AlphaFoldDB" id="A0A5C3KVW2"/>
<feature type="transmembrane region" description="Helical" evidence="1">
    <location>
        <begin position="179"/>
        <end position="201"/>
    </location>
</feature>
<dbReference type="EMBL" id="ML210202">
    <property type="protein sequence ID" value="TFK24365.1"/>
    <property type="molecule type" value="Genomic_DNA"/>
</dbReference>
<sequence>MQAFMCIYGLILYFETPRKARQGRALYLLASFVLCSLGLISAVCNNWTAYHIVSAVGFNLEDLSPAVPFYSSTSTIVAAASFWFSVLIGDALLIYRTYIIWNYKVIVFPCLAYLAMLALMIRTFIPVELLLNLANAPYLMTITCLKLGSNIYITAAISLRLIRMRKALKSTILSSDTKVYLGVVAILIESAAPVVLFGIIYACTVPLRGDVPYKVYGVAALAYNFFVEMAPQWIIFRVATGRSWVKAPGWKAGESVVTHSLHFAAPESATQTTTEV</sequence>
<proteinExistence type="predicted"/>
<feature type="transmembrane region" description="Helical" evidence="1">
    <location>
        <begin position="26"/>
        <end position="49"/>
    </location>
</feature>
<feature type="transmembrane region" description="Helical" evidence="1">
    <location>
        <begin position="137"/>
        <end position="159"/>
    </location>
</feature>
<keyword evidence="1" id="KW-1133">Transmembrane helix</keyword>